<dbReference type="PIRSF" id="PIRSF005859">
    <property type="entry name" value="PBR"/>
    <property type="match status" value="1"/>
</dbReference>
<evidence type="ECO:0000256" key="1">
    <source>
        <dbReference type="ARBA" id="ARBA00004141"/>
    </source>
</evidence>
<proteinExistence type="inferred from homology"/>
<keyword evidence="9" id="KW-1185">Reference proteome</keyword>
<name>A0A317FBZ4_9PROT</name>
<feature type="transmembrane region" description="Helical" evidence="6">
    <location>
        <begin position="46"/>
        <end position="66"/>
    </location>
</feature>
<sequence length="162" mass="18059">MNTTSLLALGGFLLACFAAASTGAIFRPGAWYAALDKPSWNPPNWLFGPAWAVLYTAIAVAAWLVWREVGFGPQIWLWFGSLLLNAAWSWLFFGLRRMDLAFYELVVFWLSILAMVLAFFPVSAAAGWLLVPYLAWVTFAGVLNWTLWRMNPALNGNPLPAE</sequence>
<feature type="chain" id="PRO_5016240534" evidence="7">
    <location>
        <begin position="21"/>
        <end position="162"/>
    </location>
</feature>
<evidence type="ECO:0000256" key="3">
    <source>
        <dbReference type="ARBA" id="ARBA00022692"/>
    </source>
</evidence>
<dbReference type="AlphaFoldDB" id="A0A317FBZ4"/>
<dbReference type="Gene3D" id="1.20.1260.100">
    <property type="entry name" value="TspO/MBR protein"/>
    <property type="match status" value="1"/>
</dbReference>
<dbReference type="PANTHER" id="PTHR10057:SF0">
    <property type="entry name" value="TRANSLOCATOR PROTEIN"/>
    <property type="match status" value="1"/>
</dbReference>
<evidence type="ECO:0000256" key="7">
    <source>
        <dbReference type="SAM" id="SignalP"/>
    </source>
</evidence>
<feature type="transmembrane region" description="Helical" evidence="6">
    <location>
        <begin position="101"/>
        <end position="120"/>
    </location>
</feature>
<dbReference type="GO" id="GO:0016020">
    <property type="term" value="C:membrane"/>
    <property type="evidence" value="ECO:0007669"/>
    <property type="project" value="UniProtKB-SubCell"/>
</dbReference>
<protein>
    <submittedName>
        <fullName evidence="8">Sensory protein TspO</fullName>
    </submittedName>
</protein>
<evidence type="ECO:0000256" key="5">
    <source>
        <dbReference type="ARBA" id="ARBA00023136"/>
    </source>
</evidence>
<accession>A0A317FBZ4</accession>
<comment type="similarity">
    <text evidence="2">Belongs to the TspO/BZRP family.</text>
</comment>
<dbReference type="Proteomes" id="UP000245765">
    <property type="component" value="Unassembled WGS sequence"/>
</dbReference>
<keyword evidence="7" id="KW-0732">Signal</keyword>
<evidence type="ECO:0000256" key="6">
    <source>
        <dbReference type="SAM" id="Phobius"/>
    </source>
</evidence>
<feature type="transmembrane region" description="Helical" evidence="6">
    <location>
        <begin position="75"/>
        <end position="95"/>
    </location>
</feature>
<dbReference type="OrthoDB" id="9795496at2"/>
<evidence type="ECO:0000256" key="2">
    <source>
        <dbReference type="ARBA" id="ARBA00007524"/>
    </source>
</evidence>
<evidence type="ECO:0000256" key="4">
    <source>
        <dbReference type="ARBA" id="ARBA00022989"/>
    </source>
</evidence>
<keyword evidence="5 6" id="KW-0472">Membrane</keyword>
<feature type="transmembrane region" description="Helical" evidence="6">
    <location>
        <begin position="127"/>
        <end position="148"/>
    </location>
</feature>
<keyword evidence="4 6" id="KW-1133">Transmembrane helix</keyword>
<feature type="signal peptide" evidence="7">
    <location>
        <begin position="1"/>
        <end position="20"/>
    </location>
</feature>
<dbReference type="GO" id="GO:0033013">
    <property type="term" value="P:tetrapyrrole metabolic process"/>
    <property type="evidence" value="ECO:0007669"/>
    <property type="project" value="UniProtKB-ARBA"/>
</dbReference>
<comment type="subcellular location">
    <subcellularLocation>
        <location evidence="1">Membrane</location>
        <topology evidence="1">Multi-pass membrane protein</topology>
    </subcellularLocation>
</comment>
<evidence type="ECO:0000313" key="9">
    <source>
        <dbReference type="Proteomes" id="UP000245765"/>
    </source>
</evidence>
<dbReference type="EMBL" id="QGNA01000004">
    <property type="protein sequence ID" value="PWS35449.1"/>
    <property type="molecule type" value="Genomic_DNA"/>
</dbReference>
<dbReference type="InterPro" id="IPR004307">
    <property type="entry name" value="TspO_MBR"/>
</dbReference>
<dbReference type="FunFam" id="1.20.1260.100:FF:000001">
    <property type="entry name" value="translocator protein 2"/>
    <property type="match status" value="1"/>
</dbReference>
<gene>
    <name evidence="8" type="ORF">DFH01_17705</name>
</gene>
<dbReference type="CDD" id="cd15904">
    <property type="entry name" value="TSPO_MBR"/>
    <property type="match status" value="1"/>
</dbReference>
<dbReference type="PANTHER" id="PTHR10057">
    <property type="entry name" value="PERIPHERAL-TYPE BENZODIAZEPINE RECEPTOR"/>
    <property type="match status" value="1"/>
</dbReference>
<reference evidence="9" key="1">
    <citation type="submission" date="2018-05" db="EMBL/GenBank/DDBJ databases">
        <authorList>
            <person name="Du Z."/>
            <person name="Wang X."/>
        </authorList>
    </citation>
    <scope>NUCLEOTIDE SEQUENCE [LARGE SCALE GENOMIC DNA]</scope>
    <source>
        <strain evidence="9">CQN31</strain>
    </source>
</reference>
<dbReference type="RefSeq" id="WP_109871816.1">
    <property type="nucleotide sequence ID" value="NZ_QGNA01000004.1"/>
</dbReference>
<dbReference type="InterPro" id="IPR038330">
    <property type="entry name" value="TspO/MBR-related_sf"/>
</dbReference>
<comment type="caution">
    <text evidence="8">The sequence shown here is derived from an EMBL/GenBank/DDBJ whole genome shotgun (WGS) entry which is preliminary data.</text>
</comment>
<dbReference type="Pfam" id="PF03073">
    <property type="entry name" value="TspO_MBR"/>
    <property type="match status" value="1"/>
</dbReference>
<keyword evidence="3 6" id="KW-0812">Transmembrane</keyword>
<evidence type="ECO:0000313" key="8">
    <source>
        <dbReference type="EMBL" id="PWS35449.1"/>
    </source>
</evidence>
<organism evidence="8 9">
    <name type="scientific">Falsiroseomonas bella</name>
    <dbReference type="NCBI Taxonomy" id="2184016"/>
    <lineage>
        <taxon>Bacteria</taxon>
        <taxon>Pseudomonadati</taxon>
        <taxon>Pseudomonadota</taxon>
        <taxon>Alphaproteobacteria</taxon>
        <taxon>Acetobacterales</taxon>
        <taxon>Roseomonadaceae</taxon>
        <taxon>Falsiroseomonas</taxon>
    </lineage>
</organism>